<sequence>MALDIQPGLSISEDLIEITHLLASGPGGQHVQKTFSAVQLRFHAASCAALSPAMFQRLERIAGSRMTQEGVLVLTGQRFRSQIRNIEDVKTRLVEMLRKAAEKPRFRVPTRPSRSARRKRADDKTHRGTIKRARKVRLDE</sequence>
<protein>
    <submittedName>
        <fullName evidence="3">Aminoacyl-tRNA hydrolase</fullName>
        <ecNumber evidence="3">3.1.1.29</ecNumber>
    </submittedName>
</protein>
<keyword evidence="4" id="KW-1185">Reference proteome</keyword>
<evidence type="ECO:0000259" key="2">
    <source>
        <dbReference type="Pfam" id="PF00472"/>
    </source>
</evidence>
<evidence type="ECO:0000256" key="1">
    <source>
        <dbReference type="SAM" id="MobiDB-lite"/>
    </source>
</evidence>
<dbReference type="NCBIfam" id="NF006718">
    <property type="entry name" value="PRK09256.1"/>
    <property type="match status" value="1"/>
</dbReference>
<dbReference type="InterPro" id="IPR000352">
    <property type="entry name" value="Pep_chain_release_fac_I"/>
</dbReference>
<dbReference type="Proteomes" id="UP000597459">
    <property type="component" value="Unassembled WGS sequence"/>
</dbReference>
<dbReference type="PANTHER" id="PTHR47814">
    <property type="entry name" value="PEPTIDYL-TRNA HYDROLASE ARFB"/>
    <property type="match status" value="1"/>
</dbReference>
<comment type="caution">
    <text evidence="3">The sequence shown here is derived from an EMBL/GenBank/DDBJ whole genome shotgun (WGS) entry which is preliminary data.</text>
</comment>
<dbReference type="SUPFAM" id="SSF110916">
    <property type="entry name" value="Peptidyl-tRNA hydrolase domain-like"/>
    <property type="match status" value="1"/>
</dbReference>
<dbReference type="Gene3D" id="3.30.160.20">
    <property type="match status" value="1"/>
</dbReference>
<dbReference type="AlphaFoldDB" id="A0A967EDJ4"/>
<gene>
    <name evidence="3" type="ORF">GOB87_08895</name>
</gene>
<dbReference type="GO" id="GO:0072344">
    <property type="term" value="P:rescue of stalled ribosome"/>
    <property type="evidence" value="ECO:0007669"/>
    <property type="project" value="TreeGrafter"/>
</dbReference>
<name>A0A967EDJ4_9PROT</name>
<dbReference type="GO" id="GO:0043022">
    <property type="term" value="F:ribosome binding"/>
    <property type="evidence" value="ECO:0007669"/>
    <property type="project" value="TreeGrafter"/>
</dbReference>
<reference evidence="3" key="1">
    <citation type="submission" date="2019-11" db="EMBL/GenBank/DDBJ databases">
        <title>Description of new Acetobacter species.</title>
        <authorList>
            <person name="Cleenwerck I."/>
            <person name="Sombolestani A.S."/>
        </authorList>
    </citation>
    <scope>NUCLEOTIDE SEQUENCE</scope>
    <source>
        <strain evidence="3">LMG 1626</strain>
    </source>
</reference>
<evidence type="ECO:0000313" key="3">
    <source>
        <dbReference type="EMBL" id="NHO54070.1"/>
    </source>
</evidence>
<dbReference type="Pfam" id="PF00472">
    <property type="entry name" value="RF-1"/>
    <property type="match status" value="1"/>
</dbReference>
<dbReference type="GO" id="GO:0004045">
    <property type="term" value="F:peptidyl-tRNA hydrolase activity"/>
    <property type="evidence" value="ECO:0007669"/>
    <property type="project" value="UniProtKB-EC"/>
</dbReference>
<keyword evidence="3" id="KW-0378">Hydrolase</keyword>
<dbReference type="RefSeq" id="WP_166315441.1">
    <property type="nucleotide sequence ID" value="NZ_WOTH01000015.1"/>
</dbReference>
<feature type="domain" description="Prokaryotic-type class I peptide chain release factors" evidence="2">
    <location>
        <begin position="9"/>
        <end position="134"/>
    </location>
</feature>
<feature type="region of interest" description="Disordered" evidence="1">
    <location>
        <begin position="102"/>
        <end position="140"/>
    </location>
</feature>
<dbReference type="EMBL" id="WOTH01000015">
    <property type="protein sequence ID" value="NHO54070.1"/>
    <property type="molecule type" value="Genomic_DNA"/>
</dbReference>
<organism evidence="3 4">
    <name type="scientific">Acetobacter estunensis</name>
    <dbReference type="NCBI Taxonomy" id="104097"/>
    <lineage>
        <taxon>Bacteria</taxon>
        <taxon>Pseudomonadati</taxon>
        <taxon>Pseudomonadota</taxon>
        <taxon>Alphaproteobacteria</taxon>
        <taxon>Acetobacterales</taxon>
        <taxon>Acetobacteraceae</taxon>
        <taxon>Acetobacter</taxon>
    </lineage>
</organism>
<dbReference type="EC" id="3.1.1.29" evidence="3"/>
<evidence type="ECO:0000313" key="4">
    <source>
        <dbReference type="Proteomes" id="UP000597459"/>
    </source>
</evidence>
<dbReference type="PANTHER" id="PTHR47814:SF1">
    <property type="entry name" value="PEPTIDYL-TRNA HYDROLASE ARFB"/>
    <property type="match status" value="1"/>
</dbReference>
<accession>A0A967EDJ4</accession>
<proteinExistence type="predicted"/>
<dbReference type="GO" id="GO:0003747">
    <property type="term" value="F:translation release factor activity"/>
    <property type="evidence" value="ECO:0007669"/>
    <property type="project" value="InterPro"/>
</dbReference>
<feature type="compositionally biased region" description="Basic residues" evidence="1">
    <location>
        <begin position="127"/>
        <end position="140"/>
    </location>
</feature>